<sequence>MMNFNKAIAVSVLMVGISTVPAYAADNDAGSVHVQGTFVDSSCLIAQNELDKQIDFGDFAKSTVSAVAQDGVVFSKPLTFNITNCPAITNSVGIKFDFDQVDFGKNYIKNTGMGKGAVFGISSGLDTNAIPTGSKIETTAFNEQTATINAQVNIYRTAENYTVGDLKSTANVTLVYN</sequence>
<feature type="chain" id="PRO_5046463211" evidence="5">
    <location>
        <begin position="25"/>
        <end position="177"/>
    </location>
</feature>
<evidence type="ECO:0000256" key="3">
    <source>
        <dbReference type="ARBA" id="ARBA00022729"/>
    </source>
</evidence>
<dbReference type="PANTHER" id="PTHR33420">
    <property type="entry name" value="FIMBRIAL SUBUNIT ELFA-RELATED"/>
    <property type="match status" value="1"/>
</dbReference>
<dbReference type="RefSeq" id="WP_198642402.1">
    <property type="nucleotide sequence ID" value="NZ_JAEHSL010000014.1"/>
</dbReference>
<accession>A0ABS0TUL4</accession>
<evidence type="ECO:0000256" key="2">
    <source>
        <dbReference type="ARBA" id="ARBA00006671"/>
    </source>
</evidence>
<dbReference type="Proteomes" id="UP000639004">
    <property type="component" value="Unassembled WGS sequence"/>
</dbReference>
<comment type="similarity">
    <text evidence="2">Belongs to the fimbrial protein family.</text>
</comment>
<evidence type="ECO:0000256" key="1">
    <source>
        <dbReference type="ARBA" id="ARBA00004561"/>
    </source>
</evidence>
<keyword evidence="3 5" id="KW-0732">Signal</keyword>
<dbReference type="Gene3D" id="2.60.40.1090">
    <property type="entry name" value="Fimbrial-type adhesion domain"/>
    <property type="match status" value="1"/>
</dbReference>
<name>A0ABS0TUL4_SERPR</name>
<feature type="signal peptide" evidence="5">
    <location>
        <begin position="1"/>
        <end position="24"/>
    </location>
</feature>
<keyword evidence="7" id="KW-1185">Reference proteome</keyword>
<comment type="caution">
    <text evidence="6">The sequence shown here is derived from an EMBL/GenBank/DDBJ whole genome shotgun (WGS) entry which is preliminary data.</text>
</comment>
<dbReference type="InterPro" id="IPR008966">
    <property type="entry name" value="Adhesion_dom_sf"/>
</dbReference>
<evidence type="ECO:0000256" key="4">
    <source>
        <dbReference type="ARBA" id="ARBA00023263"/>
    </source>
</evidence>
<dbReference type="SUPFAM" id="SSF49401">
    <property type="entry name" value="Bacterial adhesins"/>
    <property type="match status" value="1"/>
</dbReference>
<keyword evidence="4" id="KW-0281">Fimbrium</keyword>
<dbReference type="InterPro" id="IPR050263">
    <property type="entry name" value="Bact_Fimbrial_Adh_Pro"/>
</dbReference>
<proteinExistence type="inferred from homology"/>
<protein>
    <submittedName>
        <fullName evidence="6">Type 1 fimbrial protein</fullName>
    </submittedName>
</protein>
<evidence type="ECO:0000313" key="6">
    <source>
        <dbReference type="EMBL" id="MBI6182057.1"/>
    </source>
</evidence>
<organism evidence="6 7">
    <name type="scientific">Serratia proteamaculans</name>
    <dbReference type="NCBI Taxonomy" id="28151"/>
    <lineage>
        <taxon>Bacteria</taxon>
        <taxon>Pseudomonadati</taxon>
        <taxon>Pseudomonadota</taxon>
        <taxon>Gammaproteobacteria</taxon>
        <taxon>Enterobacterales</taxon>
        <taxon>Yersiniaceae</taxon>
        <taxon>Serratia</taxon>
    </lineage>
</organism>
<evidence type="ECO:0000313" key="7">
    <source>
        <dbReference type="Proteomes" id="UP000639004"/>
    </source>
</evidence>
<dbReference type="EMBL" id="JAEHSL010000014">
    <property type="protein sequence ID" value="MBI6182057.1"/>
    <property type="molecule type" value="Genomic_DNA"/>
</dbReference>
<reference evidence="6 7" key="1">
    <citation type="submission" date="2020-12" db="EMBL/GenBank/DDBJ databases">
        <title>Enhanced detection system for hospital associated transmission using whole genome sequencing surveillance.</title>
        <authorList>
            <person name="Harrison L.H."/>
            <person name="Van Tyne D."/>
            <person name="Marsh J.W."/>
            <person name="Griffith M.P."/>
            <person name="Snyder D.J."/>
            <person name="Cooper V.S."/>
            <person name="Mustapha M."/>
        </authorList>
    </citation>
    <scope>NUCLEOTIDE SEQUENCE [LARGE SCALE GENOMIC DNA]</scope>
    <source>
        <strain evidence="6 7">SER00238</strain>
    </source>
</reference>
<gene>
    <name evidence="6" type="ORF">JEQ07_16845</name>
</gene>
<comment type="subcellular location">
    <subcellularLocation>
        <location evidence="1">Fimbrium</location>
    </subcellularLocation>
</comment>
<evidence type="ECO:0000256" key="5">
    <source>
        <dbReference type="SAM" id="SignalP"/>
    </source>
</evidence>
<dbReference type="PANTHER" id="PTHR33420:SF3">
    <property type="entry name" value="FIMBRIAL SUBUNIT ELFA"/>
    <property type="match status" value="1"/>
</dbReference>
<dbReference type="InterPro" id="IPR036937">
    <property type="entry name" value="Adhesion_dom_fimbrial_sf"/>
</dbReference>